<dbReference type="InterPro" id="IPR037171">
    <property type="entry name" value="NagB/RpiA_transferase-like"/>
</dbReference>
<dbReference type="EMBL" id="BOMB01000012">
    <property type="protein sequence ID" value="GID11289.1"/>
    <property type="molecule type" value="Genomic_DNA"/>
</dbReference>
<keyword evidence="3" id="KW-1185">Reference proteome</keyword>
<evidence type="ECO:0000259" key="1">
    <source>
        <dbReference type="Pfam" id="PF02589"/>
    </source>
</evidence>
<dbReference type="Proteomes" id="UP000612808">
    <property type="component" value="Unassembled WGS sequence"/>
</dbReference>
<sequence>MSTAREEIMTRLAIALRDVPADETADQVPVARDYRHAGESDPARLLDLLDERVSDYRAAVHRCTLDDLGATVTRLLTERGSGTLLVPHDVPEDWHAGYTGTVYRDSANFPYPLATLDETDSVLTGCAVAIAETGTLVLDSGLTQGRRAITLVPDHHICVVESEQVAATVPEALARLDGTRPLTFISGPSATSDIEFNRVEGVHGPRHLDVILLP</sequence>
<dbReference type="RefSeq" id="WP_203657273.1">
    <property type="nucleotide sequence ID" value="NZ_BAAAZM010000006.1"/>
</dbReference>
<dbReference type="Pfam" id="PF02589">
    <property type="entry name" value="LUD_dom"/>
    <property type="match status" value="1"/>
</dbReference>
<dbReference type="InterPro" id="IPR003741">
    <property type="entry name" value="LUD_dom"/>
</dbReference>
<gene>
    <name evidence="2" type="ORF">Aru02nite_21780</name>
</gene>
<dbReference type="PANTHER" id="PTHR43682:SF1">
    <property type="entry name" value="LACTATE UTILIZATION PROTEIN C"/>
    <property type="match status" value="1"/>
</dbReference>
<dbReference type="PANTHER" id="PTHR43682">
    <property type="entry name" value="LACTATE UTILIZATION PROTEIN C"/>
    <property type="match status" value="1"/>
</dbReference>
<feature type="domain" description="LUD" evidence="1">
    <location>
        <begin position="59"/>
        <end position="213"/>
    </location>
</feature>
<evidence type="ECO:0000313" key="2">
    <source>
        <dbReference type="EMBL" id="GID11289.1"/>
    </source>
</evidence>
<protein>
    <recommendedName>
        <fullName evidence="1">LUD domain-containing protein</fullName>
    </recommendedName>
</protein>
<accession>A0A8J3J734</accession>
<dbReference type="AlphaFoldDB" id="A0A8J3J734"/>
<evidence type="ECO:0000313" key="3">
    <source>
        <dbReference type="Proteomes" id="UP000612808"/>
    </source>
</evidence>
<proteinExistence type="predicted"/>
<dbReference type="Gene3D" id="3.40.50.10420">
    <property type="entry name" value="NagB/RpiA/CoA transferase-like"/>
    <property type="match status" value="1"/>
</dbReference>
<dbReference type="InterPro" id="IPR024185">
    <property type="entry name" value="FTHF_cligase-like_sf"/>
</dbReference>
<comment type="caution">
    <text evidence="2">The sequence shown here is derived from an EMBL/GenBank/DDBJ whole genome shotgun (WGS) entry which is preliminary data.</text>
</comment>
<organism evidence="2 3">
    <name type="scientific">Actinocatenispora rupis</name>
    <dbReference type="NCBI Taxonomy" id="519421"/>
    <lineage>
        <taxon>Bacteria</taxon>
        <taxon>Bacillati</taxon>
        <taxon>Actinomycetota</taxon>
        <taxon>Actinomycetes</taxon>
        <taxon>Micromonosporales</taxon>
        <taxon>Micromonosporaceae</taxon>
        <taxon>Actinocatenispora</taxon>
    </lineage>
</organism>
<reference evidence="2" key="1">
    <citation type="submission" date="2021-01" db="EMBL/GenBank/DDBJ databases">
        <title>Whole genome shotgun sequence of Actinocatenispora rupis NBRC 107355.</title>
        <authorList>
            <person name="Komaki H."/>
            <person name="Tamura T."/>
        </authorList>
    </citation>
    <scope>NUCLEOTIDE SEQUENCE</scope>
    <source>
        <strain evidence="2">NBRC 107355</strain>
    </source>
</reference>
<dbReference type="SUPFAM" id="SSF100950">
    <property type="entry name" value="NagB/RpiA/CoA transferase-like"/>
    <property type="match status" value="1"/>
</dbReference>
<name>A0A8J3J734_9ACTN</name>